<keyword evidence="2" id="KW-1185">Reference proteome</keyword>
<dbReference type="InterPro" id="IPR043519">
    <property type="entry name" value="NT_sf"/>
</dbReference>
<comment type="caution">
    <text evidence="1">The sequence shown here is derived from an EMBL/GenBank/DDBJ whole genome shotgun (WGS) entry which is preliminary data.</text>
</comment>
<dbReference type="AlphaFoldDB" id="A0A2P8I4Y9"/>
<sequence>MGQDWHTDPEVPAELYRKRLYFRPDPAEPAILHVRQLGNPWHRRTILFRDRLRAEPAVREAYEAAKLRAAEMHAGDDDYDDYTRAKSDFFRSTR</sequence>
<dbReference type="PANTHER" id="PTHR34822">
    <property type="entry name" value="GRPB DOMAIN PROTEIN (AFU_ORTHOLOGUE AFUA_1G01530)"/>
    <property type="match status" value="1"/>
</dbReference>
<evidence type="ECO:0000313" key="1">
    <source>
        <dbReference type="EMBL" id="PSL53522.1"/>
    </source>
</evidence>
<reference evidence="1 2" key="1">
    <citation type="submission" date="2018-03" db="EMBL/GenBank/DDBJ databases">
        <title>Genomic Encyclopedia of Type Strains, Phase III (KMG-III): the genomes of soil and plant-associated and newly described type strains.</title>
        <authorList>
            <person name="Whitman W."/>
        </authorList>
    </citation>
    <scope>NUCLEOTIDE SEQUENCE [LARGE SCALE GENOMIC DNA]</scope>
    <source>
        <strain evidence="1 2">CGMCC 4.7097</strain>
    </source>
</reference>
<proteinExistence type="predicted"/>
<organism evidence="1 2">
    <name type="scientific">Saccharothrix carnea</name>
    <dbReference type="NCBI Taxonomy" id="1280637"/>
    <lineage>
        <taxon>Bacteria</taxon>
        <taxon>Bacillati</taxon>
        <taxon>Actinomycetota</taxon>
        <taxon>Actinomycetes</taxon>
        <taxon>Pseudonocardiales</taxon>
        <taxon>Pseudonocardiaceae</taxon>
        <taxon>Saccharothrix</taxon>
    </lineage>
</organism>
<dbReference type="EMBL" id="PYAX01000009">
    <property type="protein sequence ID" value="PSL53522.1"/>
    <property type="molecule type" value="Genomic_DNA"/>
</dbReference>
<dbReference type="SUPFAM" id="SSF81301">
    <property type="entry name" value="Nucleotidyltransferase"/>
    <property type="match status" value="1"/>
</dbReference>
<dbReference type="Pfam" id="PF04229">
    <property type="entry name" value="GrpB"/>
    <property type="match status" value="1"/>
</dbReference>
<accession>A0A2P8I4Y9</accession>
<dbReference type="Proteomes" id="UP000241118">
    <property type="component" value="Unassembled WGS sequence"/>
</dbReference>
<dbReference type="RefSeq" id="WP_245950465.1">
    <property type="nucleotide sequence ID" value="NZ_PYAX01000009.1"/>
</dbReference>
<protein>
    <submittedName>
        <fullName evidence="1">GrpB protein</fullName>
    </submittedName>
</protein>
<dbReference type="InterPro" id="IPR007344">
    <property type="entry name" value="GrpB/CoaE"/>
</dbReference>
<dbReference type="Gene3D" id="3.30.460.10">
    <property type="entry name" value="Beta Polymerase, domain 2"/>
    <property type="match status" value="1"/>
</dbReference>
<dbReference type="PANTHER" id="PTHR34822:SF1">
    <property type="entry name" value="GRPB FAMILY PROTEIN"/>
    <property type="match status" value="1"/>
</dbReference>
<name>A0A2P8I4Y9_SACCR</name>
<gene>
    <name evidence="1" type="ORF">B0I31_109312</name>
</gene>
<evidence type="ECO:0000313" key="2">
    <source>
        <dbReference type="Proteomes" id="UP000241118"/>
    </source>
</evidence>